<gene>
    <name evidence="1" type="ORF">RESH_06010</name>
</gene>
<dbReference type="AlphaFoldDB" id="M5RVN4"/>
<evidence type="ECO:0000313" key="1">
    <source>
        <dbReference type="EMBL" id="EMI23403.1"/>
    </source>
</evidence>
<dbReference type="PATRIC" id="fig|1263868.3.peg.6520"/>
<comment type="caution">
    <text evidence="1">The sequence shown here is derived from an EMBL/GenBank/DDBJ whole genome shotgun (WGS) entry which is preliminary data.</text>
</comment>
<evidence type="ECO:0000313" key="2">
    <source>
        <dbReference type="Proteomes" id="UP000011996"/>
    </source>
</evidence>
<reference evidence="1 2" key="1">
    <citation type="journal article" date="2013" name="Mar. Genomics">
        <title>Expression of sulfatases in Rhodopirellula baltica and the diversity of sulfatases in the genus Rhodopirellula.</title>
        <authorList>
            <person name="Wegner C.E."/>
            <person name="Richter-Heitmann T."/>
            <person name="Klindworth A."/>
            <person name="Klockow C."/>
            <person name="Richter M."/>
            <person name="Achstetter T."/>
            <person name="Glockner F.O."/>
            <person name="Harder J."/>
        </authorList>
    </citation>
    <scope>NUCLEOTIDE SEQUENCE [LARGE SCALE GENOMIC DNA]</scope>
    <source>
        <strain evidence="1 2">SH398</strain>
    </source>
</reference>
<protein>
    <submittedName>
        <fullName evidence="1">Uncharacterized protein</fullName>
    </submittedName>
</protein>
<dbReference type="STRING" id="1263868.RESH_06010"/>
<dbReference type="Proteomes" id="UP000011996">
    <property type="component" value="Unassembled WGS sequence"/>
</dbReference>
<organism evidence="1 2">
    <name type="scientific">Rhodopirellula europaea SH398</name>
    <dbReference type="NCBI Taxonomy" id="1263868"/>
    <lineage>
        <taxon>Bacteria</taxon>
        <taxon>Pseudomonadati</taxon>
        <taxon>Planctomycetota</taxon>
        <taxon>Planctomycetia</taxon>
        <taxon>Pirellulales</taxon>
        <taxon>Pirellulaceae</taxon>
        <taxon>Rhodopirellula</taxon>
    </lineage>
</organism>
<sequence>MIRGCACEFWNLFVSRREHAATWIGSSYHRDVLVTRTQGLRLSSE</sequence>
<dbReference type="EMBL" id="ANOF01000197">
    <property type="protein sequence ID" value="EMI23403.1"/>
    <property type="molecule type" value="Genomic_DNA"/>
</dbReference>
<proteinExistence type="predicted"/>
<accession>M5RVN4</accession>
<name>M5RVN4_9BACT</name>